<reference evidence="1" key="1">
    <citation type="submission" date="2014-09" db="EMBL/GenBank/DDBJ databases">
        <authorList>
            <person name="Magalhaes I.L.F."/>
            <person name="Oliveira U."/>
            <person name="Santos F.R."/>
            <person name="Vidigal T.H.D.A."/>
            <person name="Brescovit A.D."/>
            <person name="Santos A.J."/>
        </authorList>
    </citation>
    <scope>NUCLEOTIDE SEQUENCE</scope>
    <source>
        <tissue evidence="1">Shoot tissue taken approximately 20 cm above the soil surface</tissue>
    </source>
</reference>
<evidence type="ECO:0000313" key="1">
    <source>
        <dbReference type="EMBL" id="JAD24054.1"/>
    </source>
</evidence>
<name>A0A0A8YDG0_ARUDO</name>
<protein>
    <submittedName>
        <fullName evidence="1">Uncharacterized protein</fullName>
    </submittedName>
</protein>
<proteinExistence type="predicted"/>
<sequence>MYLQILPPSQNIASFRVQNLSYNIAISEFSLVLLGMN</sequence>
<reference evidence="1" key="2">
    <citation type="journal article" date="2015" name="Data Brief">
        <title>Shoot transcriptome of the giant reed, Arundo donax.</title>
        <authorList>
            <person name="Barrero R.A."/>
            <person name="Guerrero F.D."/>
            <person name="Moolhuijzen P."/>
            <person name="Goolsby J.A."/>
            <person name="Tidwell J."/>
            <person name="Bellgard S.E."/>
            <person name="Bellgard M.I."/>
        </authorList>
    </citation>
    <scope>NUCLEOTIDE SEQUENCE</scope>
    <source>
        <tissue evidence="1">Shoot tissue taken approximately 20 cm above the soil surface</tissue>
    </source>
</reference>
<dbReference type="EMBL" id="GBRH01273841">
    <property type="protein sequence ID" value="JAD24054.1"/>
    <property type="molecule type" value="Transcribed_RNA"/>
</dbReference>
<organism evidence="1">
    <name type="scientific">Arundo donax</name>
    <name type="common">Giant reed</name>
    <name type="synonym">Donax arundinaceus</name>
    <dbReference type="NCBI Taxonomy" id="35708"/>
    <lineage>
        <taxon>Eukaryota</taxon>
        <taxon>Viridiplantae</taxon>
        <taxon>Streptophyta</taxon>
        <taxon>Embryophyta</taxon>
        <taxon>Tracheophyta</taxon>
        <taxon>Spermatophyta</taxon>
        <taxon>Magnoliopsida</taxon>
        <taxon>Liliopsida</taxon>
        <taxon>Poales</taxon>
        <taxon>Poaceae</taxon>
        <taxon>PACMAD clade</taxon>
        <taxon>Arundinoideae</taxon>
        <taxon>Arundineae</taxon>
        <taxon>Arundo</taxon>
    </lineage>
</organism>
<accession>A0A0A8YDG0</accession>
<dbReference type="AlphaFoldDB" id="A0A0A8YDG0"/>